<dbReference type="InterPro" id="IPR001242">
    <property type="entry name" value="Condensation_dom"/>
</dbReference>
<dbReference type="PANTHER" id="PTHR45527:SF1">
    <property type="entry name" value="FATTY ACID SYNTHASE"/>
    <property type="match status" value="1"/>
</dbReference>
<dbReference type="Gene3D" id="3.30.559.30">
    <property type="entry name" value="Nonribosomal peptide synthetase, condensation domain"/>
    <property type="match status" value="1"/>
</dbReference>
<name>A0A366HFD1_9BACT</name>
<dbReference type="Pfam" id="PF00668">
    <property type="entry name" value="Condensation"/>
    <property type="match status" value="1"/>
</dbReference>
<reference evidence="2 3" key="1">
    <citation type="submission" date="2018-06" db="EMBL/GenBank/DDBJ databases">
        <title>Genomic Encyclopedia of Type Strains, Phase IV (KMG-IV): sequencing the most valuable type-strain genomes for metagenomic binning, comparative biology and taxonomic classification.</title>
        <authorList>
            <person name="Goeker M."/>
        </authorList>
    </citation>
    <scope>NUCLEOTIDE SEQUENCE [LARGE SCALE GENOMIC DNA]</scope>
    <source>
        <strain evidence="2 3">DSM 25532</strain>
    </source>
</reference>
<evidence type="ECO:0000313" key="3">
    <source>
        <dbReference type="Proteomes" id="UP000253426"/>
    </source>
</evidence>
<dbReference type="OrthoDB" id="51171at2"/>
<organism evidence="2 3">
    <name type="scientific">Roseimicrobium gellanilyticum</name>
    <dbReference type="NCBI Taxonomy" id="748857"/>
    <lineage>
        <taxon>Bacteria</taxon>
        <taxon>Pseudomonadati</taxon>
        <taxon>Verrucomicrobiota</taxon>
        <taxon>Verrucomicrobiia</taxon>
        <taxon>Verrucomicrobiales</taxon>
        <taxon>Verrucomicrobiaceae</taxon>
        <taxon>Roseimicrobium</taxon>
    </lineage>
</organism>
<dbReference type="GO" id="GO:0005829">
    <property type="term" value="C:cytosol"/>
    <property type="evidence" value="ECO:0007669"/>
    <property type="project" value="TreeGrafter"/>
</dbReference>
<keyword evidence="3" id="KW-1185">Reference proteome</keyword>
<comment type="caution">
    <text evidence="2">The sequence shown here is derived from an EMBL/GenBank/DDBJ whole genome shotgun (WGS) entry which is preliminary data.</text>
</comment>
<dbReference type="PANTHER" id="PTHR45527">
    <property type="entry name" value="NONRIBOSOMAL PEPTIDE SYNTHETASE"/>
    <property type="match status" value="1"/>
</dbReference>
<accession>A0A366HFD1</accession>
<dbReference type="AlphaFoldDB" id="A0A366HFD1"/>
<evidence type="ECO:0000259" key="1">
    <source>
        <dbReference type="Pfam" id="PF00668"/>
    </source>
</evidence>
<dbReference type="Gene3D" id="3.30.559.10">
    <property type="entry name" value="Chloramphenicol acetyltransferase-like domain"/>
    <property type="match status" value="1"/>
</dbReference>
<gene>
    <name evidence="2" type="ORF">DES53_107113</name>
</gene>
<feature type="domain" description="Condensation" evidence="1">
    <location>
        <begin position="21"/>
        <end position="445"/>
    </location>
</feature>
<proteinExistence type="predicted"/>
<dbReference type="GO" id="GO:0003824">
    <property type="term" value="F:catalytic activity"/>
    <property type="evidence" value="ECO:0007669"/>
    <property type="project" value="InterPro"/>
</dbReference>
<dbReference type="RefSeq" id="WP_113959923.1">
    <property type="nucleotide sequence ID" value="NZ_QNRR01000007.1"/>
</dbReference>
<evidence type="ECO:0000313" key="2">
    <source>
        <dbReference type="EMBL" id="RBP41282.1"/>
    </source>
</evidence>
<dbReference type="SUPFAM" id="SSF52777">
    <property type="entry name" value="CoA-dependent acyltransferases"/>
    <property type="match status" value="2"/>
</dbReference>
<protein>
    <submittedName>
        <fullName evidence="2">Condensation domain-containing protein</fullName>
    </submittedName>
</protein>
<dbReference type="GO" id="GO:0043041">
    <property type="term" value="P:amino acid activation for nonribosomal peptide biosynthetic process"/>
    <property type="evidence" value="ECO:0007669"/>
    <property type="project" value="TreeGrafter"/>
</dbReference>
<dbReference type="EMBL" id="QNRR01000007">
    <property type="protein sequence ID" value="RBP41282.1"/>
    <property type="molecule type" value="Genomic_DNA"/>
</dbReference>
<dbReference type="GO" id="GO:0044550">
    <property type="term" value="P:secondary metabolite biosynthetic process"/>
    <property type="evidence" value="ECO:0007669"/>
    <property type="project" value="TreeGrafter"/>
</dbReference>
<dbReference type="Proteomes" id="UP000253426">
    <property type="component" value="Unassembled WGS sequence"/>
</dbReference>
<dbReference type="GO" id="GO:0031177">
    <property type="term" value="F:phosphopantetheine binding"/>
    <property type="evidence" value="ECO:0007669"/>
    <property type="project" value="TreeGrafter"/>
</dbReference>
<sequence length="448" mass="50156">MSGEKRARLKQMLESGEIRLQPLSFPQRELWETTPVPVGDPANHICSVIYVRGSLPAELCRASIQRVVERQSALRITFLPGKDRTLQMVRNTGEANFKVRELAPEQRSDEAIEEIIQEIVLEPFDLMHGPLYRVEMVRRSADELLLVFAVHHSIADGWTLGVFVQDLCAAYVQELMGLSEPMPPVPMTYGAWDAAERAFWTPAEVERCASFWKPKLEGAPRLWSPPASPSHTGPLQRWVTHIPADLTSAVREVVKKTHATLFSALLTVFQITLNKWTKVADVTVGTPFANRNRAGVKETMGYVAGVVPLRGQVKGDQRFVDALREVHESTMDSFANFMPFAELAAAMQDKPASGHNPIFDVRFALQNHPVPDVNLPGMSVKLRMRSTGTARFDLGCEVTEENETLEIVWLSRASLFTHAEVESLNTLYQNVLAEACRSPEDRIANFKS</sequence>
<dbReference type="InterPro" id="IPR023213">
    <property type="entry name" value="CAT-like_dom_sf"/>
</dbReference>